<dbReference type="EMBL" id="JBFNXR010000019">
    <property type="protein sequence ID" value="MEW9854239.1"/>
    <property type="molecule type" value="Genomic_DNA"/>
</dbReference>
<protein>
    <submittedName>
        <fullName evidence="2">Asparaginase domain-containing protein</fullName>
        <ecNumber evidence="2">3.5.1.1</ecNumber>
    </submittedName>
</protein>
<dbReference type="InterPro" id="IPR006034">
    <property type="entry name" value="Asparaginase/glutaminase-like"/>
</dbReference>
<dbReference type="RefSeq" id="WP_367769545.1">
    <property type="nucleotide sequence ID" value="NZ_JBFNXR010000019.1"/>
</dbReference>
<dbReference type="InterPro" id="IPR027474">
    <property type="entry name" value="L-asparaginase_N"/>
</dbReference>
<evidence type="ECO:0000313" key="2">
    <source>
        <dbReference type="EMBL" id="MEW9854239.1"/>
    </source>
</evidence>
<dbReference type="GO" id="GO:0004067">
    <property type="term" value="F:asparaginase activity"/>
    <property type="evidence" value="ECO:0007669"/>
    <property type="project" value="UniProtKB-EC"/>
</dbReference>
<evidence type="ECO:0000313" key="3">
    <source>
        <dbReference type="Proteomes" id="UP001556118"/>
    </source>
</evidence>
<dbReference type="PIRSF" id="PIRSF001220">
    <property type="entry name" value="L-ASNase_gatD"/>
    <property type="match status" value="1"/>
</dbReference>
<proteinExistence type="predicted"/>
<dbReference type="Pfam" id="PF00710">
    <property type="entry name" value="Asparaginase"/>
    <property type="match status" value="1"/>
</dbReference>
<evidence type="ECO:0000259" key="1">
    <source>
        <dbReference type="Pfam" id="PF00710"/>
    </source>
</evidence>
<dbReference type="SUPFAM" id="SSF53774">
    <property type="entry name" value="Glutaminase/Asparaginase"/>
    <property type="match status" value="1"/>
</dbReference>
<keyword evidence="2" id="KW-0378">Hydrolase</keyword>
<name>A0ABV3R831_9SPHN</name>
<dbReference type="InterPro" id="IPR036152">
    <property type="entry name" value="Asp/glu_Ase-like_sf"/>
</dbReference>
<dbReference type="PROSITE" id="PS51732">
    <property type="entry name" value="ASN_GLN_ASE_3"/>
    <property type="match status" value="1"/>
</dbReference>
<dbReference type="PRINTS" id="PR00139">
    <property type="entry name" value="ASNGLNASE"/>
</dbReference>
<keyword evidence="3" id="KW-1185">Reference proteome</keyword>
<dbReference type="InterPro" id="IPR037152">
    <property type="entry name" value="L-asparaginase_N_sf"/>
</dbReference>
<dbReference type="EC" id="3.5.1.1" evidence="2"/>
<dbReference type="PANTHER" id="PTHR11707">
    <property type="entry name" value="L-ASPARAGINASE"/>
    <property type="match status" value="1"/>
</dbReference>
<dbReference type="Gene3D" id="3.40.50.1170">
    <property type="entry name" value="L-asparaginase, N-terminal domain"/>
    <property type="match status" value="1"/>
</dbReference>
<dbReference type="PIRSF" id="PIRSF500176">
    <property type="entry name" value="L_ASNase"/>
    <property type="match status" value="1"/>
</dbReference>
<sequence>MIAPILVLTTGGTIDKQYFDALSEYQIAEPMVSALLKTARVTHPFRIAELMRKDSLELTDDDRTAIRVAVEQAPEVSIVVTHGTDTMVQTAAALEEVEGRTIVLVGALAPARFAESDAAFNLGMAFASAQALPPGVYITMNGTVFPARQVVKDRKRNAFVATD</sequence>
<organism evidence="2 3">
    <name type="scientific">Novosphingobium rhizovicinum</name>
    <dbReference type="NCBI Taxonomy" id="3228928"/>
    <lineage>
        <taxon>Bacteria</taxon>
        <taxon>Pseudomonadati</taxon>
        <taxon>Pseudomonadota</taxon>
        <taxon>Alphaproteobacteria</taxon>
        <taxon>Sphingomonadales</taxon>
        <taxon>Sphingomonadaceae</taxon>
        <taxon>Novosphingobium</taxon>
    </lineage>
</organism>
<dbReference type="PANTHER" id="PTHR11707:SF28">
    <property type="entry name" value="60 KDA LYSOPHOSPHOLIPASE"/>
    <property type="match status" value="1"/>
</dbReference>
<comment type="caution">
    <text evidence="2">The sequence shown here is derived from an EMBL/GenBank/DDBJ whole genome shotgun (WGS) entry which is preliminary data.</text>
</comment>
<dbReference type="Proteomes" id="UP001556118">
    <property type="component" value="Unassembled WGS sequence"/>
</dbReference>
<feature type="domain" description="L-asparaginase N-terminal" evidence="1">
    <location>
        <begin position="5"/>
        <end position="154"/>
    </location>
</feature>
<gene>
    <name evidence="2" type="ORF">ABUH87_03470</name>
</gene>
<accession>A0ABV3R831</accession>
<reference evidence="2 3" key="1">
    <citation type="submission" date="2024-06" db="EMBL/GenBank/DDBJ databases">
        <title>Novosphingobium rhizovicinus M1R2S20.</title>
        <authorList>
            <person name="Sun J.-Q."/>
        </authorList>
    </citation>
    <scope>NUCLEOTIDE SEQUENCE [LARGE SCALE GENOMIC DNA]</scope>
    <source>
        <strain evidence="2 3">M1R2S20</strain>
    </source>
</reference>